<feature type="transmembrane region" description="Helical" evidence="1">
    <location>
        <begin position="396"/>
        <end position="419"/>
    </location>
</feature>
<dbReference type="AlphaFoldDB" id="A0A8S1C3T9"/>
<evidence type="ECO:0000313" key="3">
    <source>
        <dbReference type="Proteomes" id="UP000494165"/>
    </source>
</evidence>
<dbReference type="OrthoDB" id="419711at2759"/>
<evidence type="ECO:0008006" key="4">
    <source>
        <dbReference type="Google" id="ProtNLM"/>
    </source>
</evidence>
<dbReference type="PANTHER" id="PTHR12242">
    <property type="entry name" value="OS02G0130600 PROTEIN-RELATED"/>
    <property type="match status" value="1"/>
</dbReference>
<feature type="transmembrane region" description="Helical" evidence="1">
    <location>
        <begin position="236"/>
        <end position="260"/>
    </location>
</feature>
<feature type="transmembrane region" description="Helical" evidence="1">
    <location>
        <begin position="50"/>
        <end position="71"/>
    </location>
</feature>
<sequence>MTAKKWQLLTTAIRREMQLKSLRLQHSRPSRFCHSQWRCAKSTGCTAVYLTYRIVFAVYLLTGMLLNIIDVHALEKRAFEWPEGLTYRAKWLVYLTNWTLVVLTAQAVIAAVLAVEHRLFRSPKGKMTKLHKWYWCLNNVGNAAALSITILYWTKIYNKDIHRLDFGNIHGHIMNSVLVVVDLMVTAHPVRLLHFYQPLIFGAAYLVFTFIYFVLGGTNKQGSSSIYPILDWQKPLIAIAYIVAGCVLFISTHVVMWIFYHLRRFVALQLGTQCRKDSGPPLSLTLSRANAAVSALASSAATQGSRSSPNKMISAIVYTLKGEFKAQSRHLSHDKPDRFSKSQWHRSDSKTCTLLYLFYKWLIAAYLLVGMVVTLVDVRILGMFQWPENAMYRLKWAIYVTNWSSVILLAQAVMSAILVTKHYLTSGQSDQKMTKLHKIYWLLNNLGNVLGPAVTILYWTTVYDPAKNSLDFSNVHNHLVNSVVVVVDLVLAGHPVRLLHLYQPVLLALGYSVFTAVYFLLGGTNREHQVNIYPLLNWQRPGLAVAAVVAACLLLVVLHTLVWLFYLLRRKVAVSLVPSAHRGAEYAVQPNLEAPTTMRENIQLC</sequence>
<dbReference type="Proteomes" id="UP000494165">
    <property type="component" value="Unassembled WGS sequence"/>
</dbReference>
<feature type="transmembrane region" description="Helical" evidence="1">
    <location>
        <begin position="91"/>
        <end position="113"/>
    </location>
</feature>
<name>A0A8S1C3T9_9INSE</name>
<comment type="caution">
    <text evidence="2">The sequence shown here is derived from an EMBL/GenBank/DDBJ whole genome shotgun (WGS) entry which is preliminary data.</text>
</comment>
<feature type="transmembrane region" description="Helical" evidence="1">
    <location>
        <begin position="199"/>
        <end position="216"/>
    </location>
</feature>
<feature type="transmembrane region" description="Helical" evidence="1">
    <location>
        <begin position="173"/>
        <end position="192"/>
    </location>
</feature>
<dbReference type="PANTHER" id="PTHR12242:SF1">
    <property type="entry name" value="MYND-TYPE DOMAIN-CONTAINING PROTEIN"/>
    <property type="match status" value="1"/>
</dbReference>
<feature type="transmembrane region" description="Helical" evidence="1">
    <location>
        <begin position="505"/>
        <end position="523"/>
    </location>
</feature>
<feature type="transmembrane region" description="Helical" evidence="1">
    <location>
        <begin position="543"/>
        <end position="568"/>
    </location>
</feature>
<keyword evidence="1" id="KW-1133">Transmembrane helix</keyword>
<keyword evidence="1" id="KW-0812">Transmembrane</keyword>
<reference evidence="2 3" key="1">
    <citation type="submission" date="2020-04" db="EMBL/GenBank/DDBJ databases">
        <authorList>
            <person name="Alioto T."/>
            <person name="Alioto T."/>
            <person name="Gomez Garrido J."/>
        </authorList>
    </citation>
    <scope>NUCLEOTIDE SEQUENCE [LARGE SCALE GENOMIC DNA]</scope>
</reference>
<proteinExistence type="predicted"/>
<evidence type="ECO:0000313" key="2">
    <source>
        <dbReference type="EMBL" id="CAB3365529.1"/>
    </source>
</evidence>
<feature type="transmembrane region" description="Helical" evidence="1">
    <location>
        <begin position="439"/>
        <end position="459"/>
    </location>
</feature>
<organism evidence="2 3">
    <name type="scientific">Cloeon dipterum</name>
    <dbReference type="NCBI Taxonomy" id="197152"/>
    <lineage>
        <taxon>Eukaryota</taxon>
        <taxon>Metazoa</taxon>
        <taxon>Ecdysozoa</taxon>
        <taxon>Arthropoda</taxon>
        <taxon>Hexapoda</taxon>
        <taxon>Insecta</taxon>
        <taxon>Pterygota</taxon>
        <taxon>Palaeoptera</taxon>
        <taxon>Ephemeroptera</taxon>
        <taxon>Pisciforma</taxon>
        <taxon>Baetidae</taxon>
        <taxon>Cloeon</taxon>
    </lineage>
</organism>
<gene>
    <name evidence="2" type="ORF">CLODIP_2_CD05486</name>
</gene>
<keyword evidence="3" id="KW-1185">Reference proteome</keyword>
<keyword evidence="1" id="KW-0472">Membrane</keyword>
<accession>A0A8S1C3T9</accession>
<feature type="transmembrane region" description="Helical" evidence="1">
    <location>
        <begin position="354"/>
        <end position="376"/>
    </location>
</feature>
<dbReference type="Pfam" id="PF21534">
    <property type="entry name" value="Rost"/>
    <property type="match status" value="2"/>
</dbReference>
<dbReference type="InterPro" id="IPR049352">
    <property type="entry name" value="Rost"/>
</dbReference>
<dbReference type="EMBL" id="CADEPI010000021">
    <property type="protein sequence ID" value="CAB3365529.1"/>
    <property type="molecule type" value="Genomic_DNA"/>
</dbReference>
<dbReference type="GO" id="GO:0016020">
    <property type="term" value="C:membrane"/>
    <property type="evidence" value="ECO:0007669"/>
    <property type="project" value="TreeGrafter"/>
</dbReference>
<feature type="transmembrane region" description="Helical" evidence="1">
    <location>
        <begin position="133"/>
        <end position="153"/>
    </location>
</feature>
<evidence type="ECO:0000256" key="1">
    <source>
        <dbReference type="SAM" id="Phobius"/>
    </source>
</evidence>
<protein>
    <recommendedName>
        <fullName evidence="4">Protein rolling stone</fullName>
    </recommendedName>
</protein>